<dbReference type="Gene3D" id="3.30.450.20">
    <property type="entry name" value="PAS domain"/>
    <property type="match status" value="1"/>
</dbReference>
<keyword evidence="9" id="KW-1185">Reference proteome</keyword>
<keyword evidence="1" id="KW-0600">Photoreceptor protein</keyword>
<dbReference type="Pfam" id="PF07228">
    <property type="entry name" value="SpoIIE"/>
    <property type="match status" value="1"/>
</dbReference>
<feature type="domain" description="PAS" evidence="7">
    <location>
        <begin position="33"/>
        <end position="88"/>
    </location>
</feature>
<dbReference type="Pfam" id="PF00360">
    <property type="entry name" value="PHY"/>
    <property type="match status" value="1"/>
</dbReference>
<dbReference type="InterPro" id="IPR013654">
    <property type="entry name" value="PAS_2"/>
</dbReference>
<dbReference type="InterPro" id="IPR000014">
    <property type="entry name" value="PAS"/>
</dbReference>
<dbReference type="InterPro" id="IPR036457">
    <property type="entry name" value="PPM-type-like_dom_sf"/>
</dbReference>
<dbReference type="InterPro" id="IPR016132">
    <property type="entry name" value="Phyto_chromo_attachment"/>
</dbReference>
<dbReference type="InterPro" id="IPR003018">
    <property type="entry name" value="GAF"/>
</dbReference>
<dbReference type="InterPro" id="IPR035965">
    <property type="entry name" value="PAS-like_dom_sf"/>
</dbReference>
<dbReference type="PROSITE" id="PS50112">
    <property type="entry name" value="PAS"/>
    <property type="match status" value="1"/>
</dbReference>
<dbReference type="EMBL" id="SOAU01000001">
    <property type="protein sequence ID" value="TDT17121.1"/>
    <property type="molecule type" value="Genomic_DNA"/>
</dbReference>
<dbReference type="AlphaFoldDB" id="A0A4R7I0Z1"/>
<dbReference type="GO" id="GO:0016791">
    <property type="term" value="F:phosphatase activity"/>
    <property type="evidence" value="ECO:0007669"/>
    <property type="project" value="TreeGrafter"/>
</dbReference>
<evidence type="ECO:0000256" key="3">
    <source>
        <dbReference type="ARBA" id="ARBA00022801"/>
    </source>
</evidence>
<comment type="caution">
    <text evidence="8">The sequence shown here is derived from an EMBL/GenBank/DDBJ whole genome shotgun (WGS) entry which is preliminary data.</text>
</comment>
<dbReference type="PROSITE" id="PS50046">
    <property type="entry name" value="PHYTOCHROME_2"/>
    <property type="match status" value="1"/>
</dbReference>
<dbReference type="InterPro" id="IPR013515">
    <property type="entry name" value="Phytochrome_cen-reg"/>
</dbReference>
<dbReference type="SUPFAM" id="SSF55781">
    <property type="entry name" value="GAF domain-like"/>
    <property type="match status" value="2"/>
</dbReference>
<evidence type="ECO:0000259" key="6">
    <source>
        <dbReference type="PROSITE" id="PS50046"/>
    </source>
</evidence>
<dbReference type="PRINTS" id="PR01033">
    <property type="entry name" value="PHYTOCHROME"/>
</dbReference>
<gene>
    <name evidence="8" type="ORF">BDK89_2726</name>
</gene>
<accession>A0A4R7I0Z1</accession>
<dbReference type="GO" id="GO:0009881">
    <property type="term" value="F:photoreceptor activity"/>
    <property type="evidence" value="ECO:0007669"/>
    <property type="project" value="UniProtKB-KW"/>
</dbReference>
<evidence type="ECO:0000256" key="4">
    <source>
        <dbReference type="ARBA" id="ARBA00022991"/>
    </source>
</evidence>
<evidence type="ECO:0000313" key="9">
    <source>
        <dbReference type="Proteomes" id="UP000294558"/>
    </source>
</evidence>
<dbReference type="GO" id="GO:0009584">
    <property type="term" value="P:detection of visible light"/>
    <property type="evidence" value="ECO:0007669"/>
    <property type="project" value="InterPro"/>
</dbReference>
<dbReference type="PANTHER" id="PTHR43156">
    <property type="entry name" value="STAGE II SPORULATION PROTEIN E-RELATED"/>
    <property type="match status" value="1"/>
</dbReference>
<dbReference type="Proteomes" id="UP000294558">
    <property type="component" value="Unassembled WGS sequence"/>
</dbReference>
<dbReference type="SMART" id="SM00065">
    <property type="entry name" value="GAF"/>
    <property type="match status" value="1"/>
</dbReference>
<evidence type="ECO:0000256" key="5">
    <source>
        <dbReference type="ARBA" id="ARBA00023170"/>
    </source>
</evidence>
<dbReference type="SUPFAM" id="SSF55785">
    <property type="entry name" value="PYP-like sensor domain (PAS domain)"/>
    <property type="match status" value="1"/>
</dbReference>
<dbReference type="Gene3D" id="3.30.450.40">
    <property type="match status" value="1"/>
</dbReference>
<dbReference type="InterPro" id="IPR001294">
    <property type="entry name" value="Phytochrome"/>
</dbReference>
<dbReference type="Gene3D" id="3.30.450.270">
    <property type="match status" value="1"/>
</dbReference>
<sequence length="736" mass="80494">MTGYLVRGELIDLHNCEDEPIHIPGSVQPHGALIAFDADLVVQAASSNISDWFGNSPDEIVGSHLGELLDDVAAETVEAELARAAEGRVDEIQFVLDGDRYSGALYASTGWFVLELEAVRQTNLPLSLVRSATMELNQTSTIAATADAAAAAVREITGFDRVMVYRFDEQWNGQVIAERKRDDLNTFLGLRYPSTDIPAQARDLYRRNWLRVIPDIHFEPAPIEPHDLTPDGTPLDLSDSTIRSVSPIHVEYLSHMGVTASMSISLIIDDELWGLIACHHYSGPHRPPPPVRNTAEYIGQLASVRLGDCERNHERQRTTELTNLANALGDILLANDHRSLTTLLAEHEADVLKLANATGAAIRIGDDVVRFGTVPPAAVTWSVLDHWSADDDAFACEHAASIEPGAEPYADVAAGILAMSMSGDRDDLAVWFRPEQVEFVDWAGDPYEKEVAAERPGVRLAPRRSFELWREVVRGRSEPWAEPEMAAAYRFTRHLISSKLRRDREAVSIADDLMKVALPARLPSVPGYALDAHYAPDGQGRVGGDWYDVVTLGDRTAFVVGDVAGHGLRAASTMTQARNSLRAYLADDPDPTVAAAKLDRLLRTMLPGELVTLVVAVLDHESSRVRLCGAGHLPPLVIDAHGAQHTSMPVNRLLGAFDGPYEAVEFELVPGQMLLMYSDGLVEKPGRDIDEGLGVLRRESQLLAEASIDGWAERLADLMAGLDPHDDVTALAVRRL</sequence>
<dbReference type="SMART" id="SM00331">
    <property type="entry name" value="PP2C_SIG"/>
    <property type="match status" value="1"/>
</dbReference>
<keyword evidence="3" id="KW-0378">Hydrolase</keyword>
<feature type="domain" description="Phytochrome chromophore attachment site" evidence="6">
    <location>
        <begin position="141"/>
        <end position="300"/>
    </location>
</feature>
<dbReference type="Gene3D" id="3.60.40.10">
    <property type="entry name" value="PPM-type phosphatase domain"/>
    <property type="match status" value="1"/>
</dbReference>
<keyword evidence="5" id="KW-0675">Receptor</keyword>
<dbReference type="InterPro" id="IPR052016">
    <property type="entry name" value="Bact_Sigma-Reg"/>
</dbReference>
<name>A0A4R7I0Z1_9ACTN</name>
<dbReference type="Pfam" id="PF08446">
    <property type="entry name" value="PAS_2"/>
    <property type="match status" value="1"/>
</dbReference>
<dbReference type="GO" id="GO:0006355">
    <property type="term" value="P:regulation of DNA-templated transcription"/>
    <property type="evidence" value="ECO:0007669"/>
    <property type="project" value="InterPro"/>
</dbReference>
<keyword evidence="2" id="KW-0716">Sensory transduction</keyword>
<keyword evidence="4" id="KW-0157">Chromophore</keyword>
<evidence type="ECO:0000313" key="8">
    <source>
        <dbReference type="EMBL" id="TDT17121.1"/>
    </source>
</evidence>
<evidence type="ECO:0000256" key="2">
    <source>
        <dbReference type="ARBA" id="ARBA00022606"/>
    </source>
</evidence>
<protein>
    <submittedName>
        <fullName evidence="8">PAS domain-containing protein</fullName>
    </submittedName>
</protein>
<organism evidence="8 9">
    <name type="scientific">Ilumatobacter fluminis</name>
    <dbReference type="NCBI Taxonomy" id="467091"/>
    <lineage>
        <taxon>Bacteria</taxon>
        <taxon>Bacillati</taxon>
        <taxon>Actinomycetota</taxon>
        <taxon>Acidimicrobiia</taxon>
        <taxon>Acidimicrobiales</taxon>
        <taxon>Ilumatobacteraceae</taxon>
        <taxon>Ilumatobacter</taxon>
    </lineage>
</organism>
<evidence type="ECO:0000259" key="7">
    <source>
        <dbReference type="PROSITE" id="PS50112"/>
    </source>
</evidence>
<dbReference type="InterPro" id="IPR043150">
    <property type="entry name" value="Phytochrome_PHY_sf"/>
</dbReference>
<dbReference type="SUPFAM" id="SSF81606">
    <property type="entry name" value="PP2C-like"/>
    <property type="match status" value="1"/>
</dbReference>
<dbReference type="PANTHER" id="PTHR43156:SF2">
    <property type="entry name" value="STAGE II SPORULATION PROTEIN E"/>
    <property type="match status" value="1"/>
</dbReference>
<reference evidence="8 9" key="1">
    <citation type="submission" date="2019-03" db="EMBL/GenBank/DDBJ databases">
        <title>Sequencing the genomes of 1000 actinobacteria strains.</title>
        <authorList>
            <person name="Klenk H.-P."/>
        </authorList>
    </citation>
    <scope>NUCLEOTIDE SEQUENCE [LARGE SCALE GENOMIC DNA]</scope>
    <source>
        <strain evidence="8 9">DSM 18936</strain>
    </source>
</reference>
<evidence type="ECO:0000256" key="1">
    <source>
        <dbReference type="ARBA" id="ARBA00022543"/>
    </source>
</evidence>
<proteinExistence type="predicted"/>
<dbReference type="InterPro" id="IPR029016">
    <property type="entry name" value="GAF-like_dom_sf"/>
</dbReference>
<dbReference type="Pfam" id="PF01590">
    <property type="entry name" value="GAF"/>
    <property type="match status" value="1"/>
</dbReference>
<dbReference type="InterPro" id="IPR001932">
    <property type="entry name" value="PPM-type_phosphatase-like_dom"/>
</dbReference>
<dbReference type="RefSeq" id="WP_166657572.1">
    <property type="nucleotide sequence ID" value="NZ_SOAU01000001.1"/>
</dbReference>